<reference evidence="1 2" key="1">
    <citation type="journal article" date="2019" name="Int. J. Syst. Evol. Microbiol.">
        <title>The Global Catalogue of Microorganisms (GCM) 10K type strain sequencing project: providing services to taxonomists for standard genome sequencing and annotation.</title>
        <authorList>
            <consortium name="The Broad Institute Genomics Platform"/>
            <consortium name="The Broad Institute Genome Sequencing Center for Infectious Disease"/>
            <person name="Wu L."/>
            <person name="Ma J."/>
        </authorList>
    </citation>
    <scope>NUCLEOTIDE SEQUENCE [LARGE SCALE GENOMIC DNA]</scope>
    <source>
        <strain evidence="1 2">JCM 16227</strain>
    </source>
</reference>
<dbReference type="EMBL" id="BAAARB010000005">
    <property type="protein sequence ID" value="GAA2376420.1"/>
    <property type="molecule type" value="Genomic_DNA"/>
</dbReference>
<name>A0ABN3HD48_9ACTN</name>
<sequence length="218" mass="24252">MSQTDYLDRHEQKQLRDLLARIPGLVEDLINVQTRQARIAKRGMSQGRRPKKLGPAIPYHIGASDAADNIHATLVGWVRVVLDQRGGEPPADATISLAGWLRRNMTSLALCEGSREALREIEDVIRSAVRVVDIPPDDHVIIDPQRVEAANRTIVTRDSIDTIAPKLGEMAVGLNARRMRTLEKAKVLKATGTDPDTGTKFYRLGDVLHAHVRHRSRT</sequence>
<protein>
    <submittedName>
        <fullName evidence="1">Uncharacterized protein</fullName>
    </submittedName>
</protein>
<gene>
    <name evidence="1" type="ORF">GCM10009855_14680</name>
</gene>
<evidence type="ECO:0000313" key="2">
    <source>
        <dbReference type="Proteomes" id="UP001501170"/>
    </source>
</evidence>
<evidence type="ECO:0000313" key="1">
    <source>
        <dbReference type="EMBL" id="GAA2376420.1"/>
    </source>
</evidence>
<dbReference type="RefSeq" id="WP_346075692.1">
    <property type="nucleotide sequence ID" value="NZ_BAAARB010000005.1"/>
</dbReference>
<comment type="caution">
    <text evidence="1">The sequence shown here is derived from an EMBL/GenBank/DDBJ whole genome shotgun (WGS) entry which is preliminary data.</text>
</comment>
<accession>A0ABN3HD48</accession>
<dbReference type="Proteomes" id="UP001501170">
    <property type="component" value="Unassembled WGS sequence"/>
</dbReference>
<proteinExistence type="predicted"/>
<keyword evidence="2" id="KW-1185">Reference proteome</keyword>
<organism evidence="1 2">
    <name type="scientific">Gordonia cholesterolivorans</name>
    <dbReference type="NCBI Taxonomy" id="559625"/>
    <lineage>
        <taxon>Bacteria</taxon>
        <taxon>Bacillati</taxon>
        <taxon>Actinomycetota</taxon>
        <taxon>Actinomycetes</taxon>
        <taxon>Mycobacteriales</taxon>
        <taxon>Gordoniaceae</taxon>
        <taxon>Gordonia</taxon>
    </lineage>
</organism>